<dbReference type="GO" id="GO:0004748">
    <property type="term" value="F:ribonucleoside-diphosphate reductase activity, thioredoxin disulfide as acceptor"/>
    <property type="evidence" value="ECO:0007669"/>
    <property type="project" value="InterPro"/>
</dbReference>
<feature type="non-terminal residue" evidence="9">
    <location>
        <position position="393"/>
    </location>
</feature>
<proteinExistence type="predicted"/>
<evidence type="ECO:0000256" key="7">
    <source>
        <dbReference type="PROSITE-ProRule" id="PRU00492"/>
    </source>
</evidence>
<reference evidence="9 10" key="1">
    <citation type="journal article" date="2015" name="Nature">
        <title>rRNA introns, odd ribosomes, and small enigmatic genomes across a large radiation of phyla.</title>
        <authorList>
            <person name="Brown C.T."/>
            <person name="Hug L.A."/>
            <person name="Thomas B.C."/>
            <person name="Sharon I."/>
            <person name="Castelle C.J."/>
            <person name="Singh A."/>
            <person name="Wilkins M.J."/>
            <person name="Williams K.H."/>
            <person name="Banfield J.F."/>
        </authorList>
    </citation>
    <scope>NUCLEOTIDE SEQUENCE [LARGE SCALE GENOMIC DNA]</scope>
</reference>
<keyword evidence="6" id="KW-0170">Cobalt</keyword>
<keyword evidence="3 7" id="KW-0547">Nucleotide-binding</keyword>
<dbReference type="PANTHER" id="PTHR43371:SF1">
    <property type="entry name" value="RIBONUCLEOSIDE-DIPHOSPHATE REDUCTASE"/>
    <property type="match status" value="1"/>
</dbReference>
<dbReference type="InterPro" id="IPR013678">
    <property type="entry name" value="RNR_2_N"/>
</dbReference>
<gene>
    <name evidence="9" type="ORF">UY77_C0025G0001</name>
</gene>
<protein>
    <submittedName>
        <fullName evidence="9">Ribonucleoside-diphosphate reductase, adenosylcobalamin-dependent</fullName>
    </submittedName>
</protein>
<name>A0A0G1XND5_9BACT</name>
<evidence type="ECO:0000256" key="4">
    <source>
        <dbReference type="ARBA" id="ARBA00022840"/>
    </source>
</evidence>
<feature type="domain" description="ATP-cone" evidence="8">
    <location>
        <begin position="28"/>
        <end position="120"/>
    </location>
</feature>
<dbReference type="InterPro" id="IPR050862">
    <property type="entry name" value="RdRp_reductase_class-2"/>
</dbReference>
<dbReference type="PANTHER" id="PTHR43371">
    <property type="entry name" value="VITAMIN B12-DEPENDENT RIBONUCLEOTIDE REDUCTASE"/>
    <property type="match status" value="1"/>
</dbReference>
<evidence type="ECO:0000256" key="2">
    <source>
        <dbReference type="ARBA" id="ARBA00022628"/>
    </source>
</evidence>
<sequence>MSDPTTRAQAGSTEEISDAVLEYLTSIKQLVKRNGAVQDFDVQKLRLSIAKALGASGMKPDLADKVTGYVMTRLVKRFDGHTTPTYSDIRDVVNVTFIDFNFTHTAKQYLGYKVSRAMHGKEATYGNGITVERYFTRQGVHPYDLIEWEKRDARITNEKGQVVFEQKGVEVPKWWTQTATNVVVSKYFRGKIGETDREYSVRQLVGRVATTIAGWGRNDGYFQTKEDADAYESELTHILVNQMAAFNSPVWFNVGVNAHPQCSACFINSVQDDMRSILQLATTEGMLFKGGSGAGSNLSSLRSRQEYLGGSNGRASGPVSFMKGFDAFAGVIKSGGKTRRAAKMVILNIDHPDIEEFITCKAEEEKKAWALIDAGYDGSMDGPAYGSIYFQNA</sequence>
<accession>A0A0G1XND5</accession>
<comment type="cofactor">
    <cofactor evidence="1">
        <name>adenosylcob(III)alamin</name>
        <dbReference type="ChEBI" id="CHEBI:18408"/>
    </cofactor>
</comment>
<dbReference type="AlphaFoldDB" id="A0A0G1XND5"/>
<dbReference type="InterPro" id="IPR005144">
    <property type="entry name" value="ATP-cone_dom"/>
</dbReference>
<keyword evidence="5" id="KW-0560">Oxidoreductase</keyword>
<dbReference type="Proteomes" id="UP000034711">
    <property type="component" value="Unassembled WGS sequence"/>
</dbReference>
<organism evidence="9 10">
    <name type="scientific">Candidatus Uhrbacteria bacterium GW2011_GWA2_53_10</name>
    <dbReference type="NCBI Taxonomy" id="1618980"/>
    <lineage>
        <taxon>Bacteria</taxon>
        <taxon>Candidatus Uhriibacteriota</taxon>
    </lineage>
</organism>
<dbReference type="GO" id="GO:0005524">
    <property type="term" value="F:ATP binding"/>
    <property type="evidence" value="ECO:0007669"/>
    <property type="project" value="UniProtKB-UniRule"/>
</dbReference>
<dbReference type="InterPro" id="IPR000788">
    <property type="entry name" value="RNR_lg_C"/>
</dbReference>
<evidence type="ECO:0000313" key="9">
    <source>
        <dbReference type="EMBL" id="KKW32375.1"/>
    </source>
</evidence>
<dbReference type="GO" id="GO:0031419">
    <property type="term" value="F:cobalamin binding"/>
    <property type="evidence" value="ECO:0007669"/>
    <property type="project" value="UniProtKB-KW"/>
</dbReference>
<evidence type="ECO:0000259" key="8">
    <source>
        <dbReference type="PROSITE" id="PS51161"/>
    </source>
</evidence>
<evidence type="ECO:0000256" key="5">
    <source>
        <dbReference type="ARBA" id="ARBA00023002"/>
    </source>
</evidence>
<dbReference type="GO" id="GO:0050897">
    <property type="term" value="F:cobalt ion binding"/>
    <property type="evidence" value="ECO:0007669"/>
    <property type="project" value="InterPro"/>
</dbReference>
<dbReference type="Pfam" id="PF03477">
    <property type="entry name" value="ATP-cone"/>
    <property type="match status" value="1"/>
</dbReference>
<comment type="caution">
    <text evidence="9">The sequence shown here is derived from an EMBL/GenBank/DDBJ whole genome shotgun (WGS) entry which is preliminary data.</text>
</comment>
<dbReference type="Pfam" id="PF08471">
    <property type="entry name" value="Ribonuc_red_2_N"/>
    <property type="match status" value="1"/>
</dbReference>
<dbReference type="Gene3D" id="3.20.70.20">
    <property type="match status" value="1"/>
</dbReference>
<evidence type="ECO:0000256" key="3">
    <source>
        <dbReference type="ARBA" id="ARBA00022741"/>
    </source>
</evidence>
<evidence type="ECO:0000313" key="10">
    <source>
        <dbReference type="Proteomes" id="UP000034711"/>
    </source>
</evidence>
<keyword evidence="4 7" id="KW-0067">ATP-binding</keyword>
<dbReference type="PROSITE" id="PS51161">
    <property type="entry name" value="ATP_CONE"/>
    <property type="match status" value="1"/>
</dbReference>
<dbReference type="Pfam" id="PF02867">
    <property type="entry name" value="Ribonuc_red_lgC"/>
    <property type="match status" value="1"/>
</dbReference>
<dbReference type="SUPFAM" id="SSF51998">
    <property type="entry name" value="PFL-like glycyl radical enzymes"/>
    <property type="match status" value="1"/>
</dbReference>
<keyword evidence="2" id="KW-0846">Cobalamin</keyword>
<evidence type="ECO:0000256" key="1">
    <source>
        <dbReference type="ARBA" id="ARBA00001922"/>
    </source>
</evidence>
<evidence type="ECO:0000256" key="6">
    <source>
        <dbReference type="ARBA" id="ARBA00023285"/>
    </source>
</evidence>
<dbReference type="EMBL" id="LCRI01000025">
    <property type="protein sequence ID" value="KKW32375.1"/>
    <property type="molecule type" value="Genomic_DNA"/>
</dbReference>